<protein>
    <submittedName>
        <fullName evidence="4">Glycosyl hydrolase family 28-related protein</fullName>
    </submittedName>
</protein>
<keyword evidence="4" id="KW-0378">Hydrolase</keyword>
<feature type="domain" description="Rhamnogalacturonase A/B/Epimerase-like pectate lyase" evidence="3">
    <location>
        <begin position="279"/>
        <end position="482"/>
    </location>
</feature>
<dbReference type="InterPro" id="IPR012334">
    <property type="entry name" value="Pectin_lyas_fold"/>
</dbReference>
<feature type="signal peptide" evidence="2">
    <location>
        <begin position="1"/>
        <end position="27"/>
    </location>
</feature>
<dbReference type="Pfam" id="PF12708">
    <property type="entry name" value="Pect-lyase_RHGA_epim"/>
    <property type="match status" value="1"/>
</dbReference>
<keyword evidence="2" id="KW-0732">Signal</keyword>
<dbReference type="GO" id="GO:0016787">
    <property type="term" value="F:hydrolase activity"/>
    <property type="evidence" value="ECO:0007669"/>
    <property type="project" value="UniProtKB-KW"/>
</dbReference>
<feature type="chain" id="PRO_5045104364" evidence="2">
    <location>
        <begin position="28"/>
        <end position="875"/>
    </location>
</feature>
<organism evidence="4 5">
    <name type="scientific">Blastococcus deserti</name>
    <dbReference type="NCBI Taxonomy" id="2259033"/>
    <lineage>
        <taxon>Bacteria</taxon>
        <taxon>Bacillati</taxon>
        <taxon>Actinomycetota</taxon>
        <taxon>Actinomycetes</taxon>
        <taxon>Geodermatophilales</taxon>
        <taxon>Geodermatophilaceae</taxon>
        <taxon>Blastococcus</taxon>
    </lineage>
</organism>
<keyword evidence="5" id="KW-1185">Reference proteome</keyword>
<sequence>MKRALVLFLPVLLAVVGIVLISPSAQAGSAEFRVRASTDDAEQRSDRTVLDSSDLEMLTDKGRQQVVGLRFTHVAIPPGATITRAYVQFTADESTSTAVPLTIHGQAADDPGTFTSAPGDVSDRPRTTASAEWTPAAWSSGKRGPAQRTSDLTAVVQEIVSRPGWASDNALAVIITGTGTGTNSGVAKSFDTSAKTAPGLHLEWTTGTNTQPTPAQEPAPEPTAGSTPAATTQPEPTPEPAPGPEARTEPTPDPVPAPSSAGVRFPADSGVINLAAAPYNVKCDGVTDNTAAIRSALADYARTDTDPLETRFSFRTLVLPAGTCLVSDMLHAPGNAIRLMGAGQAQTTLKLKDSAAGYGSASTPKYVYRPGIQTQSTGNDNTAYANYVQDLTIDVGSGNPGAVAIRWAACNSGAMERVTLRAPANSGLRGMTVESGTGPSQVQDVTIDGFAVGIWGDGGPVNNMVFTDVTLRNQRTVAIQNNARVLQFEGLTVTGAPKVYEALGQQAVFQVIDANVTGPGSGTAMTAVADSYIYARNVTASGWGNLVTTGTTNRFVGKTAIAEWGSANFRRGDTSVPWTETSTVQSLNLPHPDAPRSTDYDLTHWAKANATSGNSADDDGPAIQAAIDSGKQVVYLPYGDYTIKTPVIVRGNVEAIDFMGSRVADASTGKISVGNTTSSFVELRNAAASVTFEQNGPDAMVIRNVGAIGATPGDVIDGTSATGAVFVDNASGRLLTIDRPISVYARQLNREGRGAEISGGATIWLFGDNLEMHDDKGEPYLTVSGSTAEILAGAWDNLADAGRFNSTTGTAVYNLTDSRVSVVIPGVYRNAAITGQWVSDVVNGTRVGNVTSSEVLVGPVARDFKRATLPLYVSP</sequence>
<evidence type="ECO:0000256" key="1">
    <source>
        <dbReference type="SAM" id="MobiDB-lite"/>
    </source>
</evidence>
<dbReference type="InterPro" id="IPR024535">
    <property type="entry name" value="RHGA/B-epi-like_pectate_lyase"/>
</dbReference>
<feature type="region of interest" description="Disordered" evidence="1">
    <location>
        <begin position="203"/>
        <end position="263"/>
    </location>
</feature>
<comment type="caution">
    <text evidence="4">The sequence shown here is derived from an EMBL/GenBank/DDBJ whole genome shotgun (WGS) entry which is preliminary data.</text>
</comment>
<evidence type="ECO:0000313" key="5">
    <source>
        <dbReference type="Proteomes" id="UP001597402"/>
    </source>
</evidence>
<dbReference type="Gene3D" id="2.160.20.10">
    <property type="entry name" value="Single-stranded right-handed beta-helix, Pectin lyase-like"/>
    <property type="match status" value="2"/>
</dbReference>
<dbReference type="InterPro" id="IPR011050">
    <property type="entry name" value="Pectin_lyase_fold/virulence"/>
</dbReference>
<evidence type="ECO:0000256" key="2">
    <source>
        <dbReference type="SAM" id="SignalP"/>
    </source>
</evidence>
<accession>A0ABW4XCY3</accession>
<reference evidence="5" key="1">
    <citation type="journal article" date="2019" name="Int. J. Syst. Evol. Microbiol.">
        <title>The Global Catalogue of Microorganisms (GCM) 10K type strain sequencing project: providing services to taxonomists for standard genome sequencing and annotation.</title>
        <authorList>
            <consortium name="The Broad Institute Genomics Platform"/>
            <consortium name="The Broad Institute Genome Sequencing Center for Infectious Disease"/>
            <person name="Wu L."/>
            <person name="Ma J."/>
        </authorList>
    </citation>
    <scope>NUCLEOTIDE SEQUENCE [LARGE SCALE GENOMIC DNA]</scope>
    <source>
        <strain evidence="5">JCM 3338</strain>
    </source>
</reference>
<dbReference type="EMBL" id="JBHUHP010000014">
    <property type="protein sequence ID" value="MFD2092814.1"/>
    <property type="molecule type" value="Genomic_DNA"/>
</dbReference>
<proteinExistence type="predicted"/>
<dbReference type="RefSeq" id="WP_376877435.1">
    <property type="nucleotide sequence ID" value="NZ_JBHUHP010000014.1"/>
</dbReference>
<dbReference type="SUPFAM" id="SSF51126">
    <property type="entry name" value="Pectin lyase-like"/>
    <property type="match status" value="2"/>
</dbReference>
<evidence type="ECO:0000259" key="3">
    <source>
        <dbReference type="Pfam" id="PF12708"/>
    </source>
</evidence>
<feature type="region of interest" description="Disordered" evidence="1">
    <location>
        <begin position="105"/>
        <end position="146"/>
    </location>
</feature>
<feature type="compositionally biased region" description="Low complexity" evidence="1">
    <location>
        <begin position="222"/>
        <end position="234"/>
    </location>
</feature>
<evidence type="ECO:0000313" key="4">
    <source>
        <dbReference type="EMBL" id="MFD2092814.1"/>
    </source>
</evidence>
<dbReference type="Proteomes" id="UP001597402">
    <property type="component" value="Unassembled WGS sequence"/>
</dbReference>
<gene>
    <name evidence="4" type="ORF">ACFSHS_14660</name>
</gene>
<name>A0ABW4XCY3_9ACTN</name>